<dbReference type="InterPro" id="IPR010920">
    <property type="entry name" value="LSM_dom_sf"/>
</dbReference>
<feature type="domain" description="Mechanosensitive ion channel MscS C-terminal" evidence="9">
    <location>
        <begin position="175"/>
        <end position="256"/>
    </location>
</feature>
<sequence>MDIITLISKWILDNMNIIIRAIASIIIIATSYAISRKISSTMLRGVVKVSPTTLTNLSRLIRILIIFIGFLIALSILGIELSGILVAAGFTGIVVGLAAQQTLSQLFSGISLILEGRAKIGDAVRIGDIGGIVEHIGLMSTQIRAWNGEIYTIPNNIVSSSNIVNLSKSIARRAEIVIGISYNSDIDKAIEIIRRVLDEEELVLSEPKPMVIVEGFGESSINLRVMFWIPSQYFLIIRSEVIKKIKKQLEEAGIEIPYPQRVVWLKNI</sequence>
<feature type="transmembrane region" description="Helical" evidence="7">
    <location>
        <begin position="17"/>
        <end position="34"/>
    </location>
</feature>
<dbReference type="Pfam" id="PF21088">
    <property type="entry name" value="MS_channel_1st"/>
    <property type="match status" value="1"/>
</dbReference>
<dbReference type="InterPro" id="IPR023408">
    <property type="entry name" value="MscS_beta-dom_sf"/>
</dbReference>
<proteinExistence type="inferred from homology"/>
<evidence type="ECO:0000259" key="10">
    <source>
        <dbReference type="Pfam" id="PF21088"/>
    </source>
</evidence>
<feature type="transmembrane region" description="Helical" evidence="7">
    <location>
        <begin position="84"/>
        <end position="103"/>
    </location>
</feature>
<accession>E0SQ37</accession>
<comment type="subcellular location">
    <subcellularLocation>
        <location evidence="1">Cell membrane</location>
        <topology evidence="1">Multi-pass membrane protein</topology>
    </subcellularLocation>
</comment>
<dbReference type="STRING" id="583356.Igag_1365"/>
<dbReference type="Gene3D" id="1.10.287.1260">
    <property type="match status" value="1"/>
</dbReference>
<evidence type="ECO:0000256" key="3">
    <source>
        <dbReference type="ARBA" id="ARBA00022475"/>
    </source>
</evidence>
<evidence type="ECO:0000256" key="2">
    <source>
        <dbReference type="ARBA" id="ARBA00008017"/>
    </source>
</evidence>
<keyword evidence="12" id="KW-1185">Reference proteome</keyword>
<feature type="domain" description="Mechanosensitive ion channel MscS" evidence="8">
    <location>
        <begin position="102"/>
        <end position="168"/>
    </location>
</feature>
<dbReference type="InterPro" id="IPR011066">
    <property type="entry name" value="MscS_channel_C_sf"/>
</dbReference>
<evidence type="ECO:0000256" key="1">
    <source>
        <dbReference type="ARBA" id="ARBA00004651"/>
    </source>
</evidence>
<organism evidence="11 12">
    <name type="scientific">Ignisphaera aggregans (strain DSM 17230 / JCM 13409 / AQ1.S1)</name>
    <dbReference type="NCBI Taxonomy" id="583356"/>
    <lineage>
        <taxon>Archaea</taxon>
        <taxon>Thermoproteota</taxon>
        <taxon>Thermoprotei</taxon>
        <taxon>Desulfurococcales</taxon>
        <taxon>Desulfurococcaceae</taxon>
        <taxon>Ignisphaera</taxon>
    </lineage>
</organism>
<dbReference type="Pfam" id="PF00924">
    <property type="entry name" value="MS_channel_2nd"/>
    <property type="match status" value="1"/>
</dbReference>
<dbReference type="Pfam" id="PF21082">
    <property type="entry name" value="MS_channel_3rd"/>
    <property type="match status" value="1"/>
</dbReference>
<dbReference type="PANTHER" id="PTHR30221">
    <property type="entry name" value="SMALL-CONDUCTANCE MECHANOSENSITIVE CHANNEL"/>
    <property type="match status" value="1"/>
</dbReference>
<keyword evidence="6 7" id="KW-0472">Membrane</keyword>
<keyword evidence="3" id="KW-1003">Cell membrane</keyword>
<dbReference type="HOGENOM" id="CLU_037945_1_0_2"/>
<evidence type="ECO:0000259" key="9">
    <source>
        <dbReference type="Pfam" id="PF21082"/>
    </source>
</evidence>
<name>E0SQ37_IGNAA</name>
<dbReference type="InterPro" id="IPR011014">
    <property type="entry name" value="MscS_channel_TM-2"/>
</dbReference>
<dbReference type="AlphaFoldDB" id="E0SQ37"/>
<dbReference type="PANTHER" id="PTHR30221:SF20">
    <property type="entry name" value="SMALL-CONDUCTANCE MECHANOSENSITIVE CHANNEL"/>
    <property type="match status" value="1"/>
</dbReference>
<gene>
    <name evidence="11" type="ordered locus">Igag_1365</name>
</gene>
<dbReference type="SUPFAM" id="SSF50182">
    <property type="entry name" value="Sm-like ribonucleoproteins"/>
    <property type="match status" value="1"/>
</dbReference>
<feature type="transmembrane region" description="Helical" evidence="7">
    <location>
        <begin position="60"/>
        <end position="78"/>
    </location>
</feature>
<evidence type="ECO:0000256" key="5">
    <source>
        <dbReference type="ARBA" id="ARBA00022989"/>
    </source>
</evidence>
<reference evidence="11 12" key="1">
    <citation type="journal article" date="2010" name="Stand. Genomic Sci.">
        <title>Complete genome sequence of Ignisphaera aggregans type strain (AQ1.S1).</title>
        <authorList>
            <person name="Goker M."/>
            <person name="Held B."/>
            <person name="Lapidus A."/>
            <person name="Nolan M."/>
            <person name="Spring S."/>
            <person name="Yasawong M."/>
            <person name="Lucas S."/>
            <person name="Glavina Del Rio T."/>
            <person name="Tice H."/>
            <person name="Cheng J.F."/>
            <person name="Goodwin L."/>
            <person name="Tapia R."/>
            <person name="Pitluck S."/>
            <person name="Liolios K."/>
            <person name="Ivanova N."/>
            <person name="Mavromatis K."/>
            <person name="Mikhailova N."/>
            <person name="Pati A."/>
            <person name="Chen A."/>
            <person name="Palaniappan K."/>
            <person name="Brambilla E."/>
            <person name="Land M."/>
            <person name="Hauser L."/>
            <person name="Chang Y.J."/>
            <person name="Jeffries C.D."/>
            <person name="Brettin T."/>
            <person name="Detter J.C."/>
            <person name="Han C."/>
            <person name="Rohde M."/>
            <person name="Sikorski J."/>
            <person name="Woyke T."/>
            <person name="Bristow J."/>
            <person name="Eisen J.A."/>
            <person name="Markowitz V."/>
            <person name="Hugenholtz P."/>
            <person name="Kyrpides N.C."/>
            <person name="Klenk H.P."/>
        </authorList>
    </citation>
    <scope>NUCLEOTIDE SEQUENCE [LARGE SCALE GENOMIC DNA]</scope>
    <source>
        <strain evidence="12">DSM 17230 / JCM 13409 / AQ1.S1</strain>
    </source>
</reference>
<dbReference type="Gene3D" id="3.30.70.100">
    <property type="match status" value="1"/>
</dbReference>
<dbReference type="Gene3D" id="2.30.30.60">
    <property type="match status" value="1"/>
</dbReference>
<dbReference type="Proteomes" id="UP000001304">
    <property type="component" value="Chromosome"/>
</dbReference>
<dbReference type="KEGG" id="iag:Igag_1365"/>
<dbReference type="SUPFAM" id="SSF82689">
    <property type="entry name" value="Mechanosensitive channel protein MscS (YggB), C-terminal domain"/>
    <property type="match status" value="1"/>
</dbReference>
<dbReference type="GO" id="GO:0005886">
    <property type="term" value="C:plasma membrane"/>
    <property type="evidence" value="ECO:0007669"/>
    <property type="project" value="UniProtKB-SubCell"/>
</dbReference>
<comment type="similarity">
    <text evidence="2">Belongs to the MscS (TC 1.A.23) family.</text>
</comment>
<dbReference type="BioCyc" id="IAGG583356:GHAH-1348-MONOMER"/>
<evidence type="ECO:0000256" key="4">
    <source>
        <dbReference type="ARBA" id="ARBA00022692"/>
    </source>
</evidence>
<dbReference type="InterPro" id="IPR006685">
    <property type="entry name" value="MscS_channel_2nd"/>
</dbReference>
<dbReference type="GO" id="GO:0008381">
    <property type="term" value="F:mechanosensitive monoatomic ion channel activity"/>
    <property type="evidence" value="ECO:0007669"/>
    <property type="project" value="InterPro"/>
</dbReference>
<dbReference type="SUPFAM" id="SSF82861">
    <property type="entry name" value="Mechanosensitive channel protein MscS (YggB), transmembrane region"/>
    <property type="match status" value="1"/>
</dbReference>
<keyword evidence="4 7" id="KW-0812">Transmembrane</keyword>
<evidence type="ECO:0000313" key="11">
    <source>
        <dbReference type="EMBL" id="ADM28168.1"/>
    </source>
</evidence>
<feature type="domain" description="Mechanosensitive ion channel transmembrane helices 2/3" evidence="10">
    <location>
        <begin position="60"/>
        <end position="100"/>
    </location>
</feature>
<evidence type="ECO:0000256" key="6">
    <source>
        <dbReference type="ARBA" id="ARBA00023136"/>
    </source>
</evidence>
<keyword evidence="5 7" id="KW-1133">Transmembrane helix</keyword>
<evidence type="ECO:0000313" key="12">
    <source>
        <dbReference type="Proteomes" id="UP000001304"/>
    </source>
</evidence>
<protein>
    <submittedName>
        <fullName evidence="11">MscS Mechanosensitive ion channel</fullName>
    </submittedName>
</protein>
<dbReference type="EMBL" id="CP002098">
    <property type="protein sequence ID" value="ADM28168.1"/>
    <property type="molecule type" value="Genomic_DNA"/>
</dbReference>
<dbReference type="InterPro" id="IPR049278">
    <property type="entry name" value="MS_channel_C"/>
</dbReference>
<evidence type="ECO:0000256" key="7">
    <source>
        <dbReference type="SAM" id="Phobius"/>
    </source>
</evidence>
<dbReference type="InterPro" id="IPR045275">
    <property type="entry name" value="MscS_archaea/bacteria_type"/>
</dbReference>
<dbReference type="InterPro" id="IPR049142">
    <property type="entry name" value="MS_channel_1st"/>
</dbReference>
<evidence type="ECO:0000259" key="8">
    <source>
        <dbReference type="Pfam" id="PF00924"/>
    </source>
</evidence>